<dbReference type="InParanoid" id="S8FRR2"/>
<accession>S8FRR2</accession>
<dbReference type="Pfam" id="PF00856">
    <property type="entry name" value="SET"/>
    <property type="match status" value="1"/>
</dbReference>
<feature type="compositionally biased region" description="Polar residues" evidence="1">
    <location>
        <begin position="236"/>
        <end position="245"/>
    </location>
</feature>
<feature type="domain" description="SET" evidence="2">
    <location>
        <begin position="18"/>
        <end position="423"/>
    </location>
</feature>
<dbReference type="CDD" id="cd20071">
    <property type="entry name" value="SET_SMYD"/>
    <property type="match status" value="1"/>
</dbReference>
<dbReference type="SUPFAM" id="SSF82199">
    <property type="entry name" value="SET domain"/>
    <property type="match status" value="1"/>
</dbReference>
<evidence type="ECO:0000259" key="2">
    <source>
        <dbReference type="PROSITE" id="PS50280"/>
    </source>
</evidence>
<sequence>MASHTPQASPTEDQSPFLRVQVHEHSGRSYHATCAIPAGTTILEADTPYAYTIWKPFRNEVCAECWRYDGGRRGFLTRRDDEGVSEELTSQPSQPLRTPNGHHSKPNIGAGLWFCDATCQEGWIRREGRETMRFLRLLEEARRQKEVEKDKDGGLRLEDLGCTELTRENIDRAWEMIAQKERSPKEVRKWRNLQLSHFEADIARYALIALTHRCRERSAEGGGESRDGDSAGAPRTATSASSTPQFGGARWEDFVALQSNELRHFKTYPELLENQIRAYQALRGRFTDSIGPCPPELDRHLYTTTDSEGRPRDARENQKHRAARTGQEEDAAGSRDPAADFGSTITIENVRRAFSVDPGNSFGIWETPMSDESELMGFAVYPKPSFFNHHCAPNVTKVRRGRGLGFVTTRQVEPGEELCISYGHVEKMSLEERQRELREGWFFECRCGRRSESWV</sequence>
<feature type="compositionally biased region" description="Basic and acidic residues" evidence="1">
    <location>
        <begin position="302"/>
        <end position="319"/>
    </location>
</feature>
<keyword evidence="4" id="KW-1185">Reference proteome</keyword>
<proteinExistence type="predicted"/>
<dbReference type="STRING" id="743788.S8FRR2"/>
<feature type="compositionally biased region" description="Basic and acidic residues" evidence="1">
    <location>
        <begin position="218"/>
        <end position="229"/>
    </location>
</feature>
<dbReference type="Proteomes" id="UP000015241">
    <property type="component" value="Unassembled WGS sequence"/>
</dbReference>
<dbReference type="eggNOG" id="KOG2084">
    <property type="taxonomic scope" value="Eukaryota"/>
</dbReference>
<name>S8FRR2_FOMSC</name>
<dbReference type="Gene3D" id="2.170.270.10">
    <property type="entry name" value="SET domain"/>
    <property type="match status" value="1"/>
</dbReference>
<dbReference type="SMART" id="SM00317">
    <property type="entry name" value="SET"/>
    <property type="match status" value="1"/>
</dbReference>
<dbReference type="HOGENOM" id="CLU_038964_1_0_1"/>
<gene>
    <name evidence="3" type="ORF">FOMPIDRAFT_1060069</name>
</gene>
<dbReference type="AlphaFoldDB" id="S8FRR2"/>
<organism evidence="3 4">
    <name type="scientific">Fomitopsis schrenkii</name>
    <name type="common">Brown rot fungus</name>
    <dbReference type="NCBI Taxonomy" id="2126942"/>
    <lineage>
        <taxon>Eukaryota</taxon>
        <taxon>Fungi</taxon>
        <taxon>Dikarya</taxon>
        <taxon>Basidiomycota</taxon>
        <taxon>Agaricomycotina</taxon>
        <taxon>Agaricomycetes</taxon>
        <taxon>Polyporales</taxon>
        <taxon>Fomitopsis</taxon>
    </lineage>
</organism>
<dbReference type="OrthoDB" id="1028014at2759"/>
<feature type="compositionally biased region" description="Polar residues" evidence="1">
    <location>
        <begin position="87"/>
        <end position="97"/>
    </location>
</feature>
<dbReference type="GO" id="GO:0005634">
    <property type="term" value="C:nucleus"/>
    <property type="evidence" value="ECO:0007669"/>
    <property type="project" value="TreeGrafter"/>
</dbReference>
<protein>
    <recommendedName>
        <fullName evidence="2">SET domain-containing protein</fullName>
    </recommendedName>
</protein>
<feature type="region of interest" description="Disordered" evidence="1">
    <location>
        <begin position="218"/>
        <end position="245"/>
    </location>
</feature>
<dbReference type="InterPro" id="IPR046341">
    <property type="entry name" value="SET_dom_sf"/>
</dbReference>
<dbReference type="PROSITE" id="PS50280">
    <property type="entry name" value="SET"/>
    <property type="match status" value="1"/>
</dbReference>
<dbReference type="PANTHER" id="PTHR12197">
    <property type="entry name" value="HISTONE-LYSINE N-METHYLTRANSFERASE SMYD"/>
    <property type="match status" value="1"/>
</dbReference>
<evidence type="ECO:0000313" key="3">
    <source>
        <dbReference type="EMBL" id="EPT00945.1"/>
    </source>
</evidence>
<evidence type="ECO:0000256" key="1">
    <source>
        <dbReference type="SAM" id="MobiDB-lite"/>
    </source>
</evidence>
<reference evidence="3 4" key="1">
    <citation type="journal article" date="2012" name="Science">
        <title>The Paleozoic origin of enzymatic lignin decomposition reconstructed from 31 fungal genomes.</title>
        <authorList>
            <person name="Floudas D."/>
            <person name="Binder M."/>
            <person name="Riley R."/>
            <person name="Barry K."/>
            <person name="Blanchette R.A."/>
            <person name="Henrissat B."/>
            <person name="Martinez A.T."/>
            <person name="Otillar R."/>
            <person name="Spatafora J.W."/>
            <person name="Yadav J.S."/>
            <person name="Aerts A."/>
            <person name="Benoit I."/>
            <person name="Boyd A."/>
            <person name="Carlson A."/>
            <person name="Copeland A."/>
            <person name="Coutinho P.M."/>
            <person name="de Vries R.P."/>
            <person name="Ferreira P."/>
            <person name="Findley K."/>
            <person name="Foster B."/>
            <person name="Gaskell J."/>
            <person name="Glotzer D."/>
            <person name="Gorecki P."/>
            <person name="Heitman J."/>
            <person name="Hesse C."/>
            <person name="Hori C."/>
            <person name="Igarashi K."/>
            <person name="Jurgens J.A."/>
            <person name="Kallen N."/>
            <person name="Kersten P."/>
            <person name="Kohler A."/>
            <person name="Kuees U."/>
            <person name="Kumar T.K.A."/>
            <person name="Kuo A."/>
            <person name="LaButti K."/>
            <person name="Larrondo L.F."/>
            <person name="Lindquist E."/>
            <person name="Ling A."/>
            <person name="Lombard V."/>
            <person name="Lucas S."/>
            <person name="Lundell T."/>
            <person name="Martin R."/>
            <person name="McLaughlin D.J."/>
            <person name="Morgenstern I."/>
            <person name="Morin E."/>
            <person name="Murat C."/>
            <person name="Nagy L.G."/>
            <person name="Nolan M."/>
            <person name="Ohm R.A."/>
            <person name="Patyshakuliyeva A."/>
            <person name="Rokas A."/>
            <person name="Ruiz-Duenas F.J."/>
            <person name="Sabat G."/>
            <person name="Salamov A."/>
            <person name="Samejima M."/>
            <person name="Schmutz J."/>
            <person name="Slot J.C."/>
            <person name="St John F."/>
            <person name="Stenlid J."/>
            <person name="Sun H."/>
            <person name="Sun S."/>
            <person name="Syed K."/>
            <person name="Tsang A."/>
            <person name="Wiebenga A."/>
            <person name="Young D."/>
            <person name="Pisabarro A."/>
            <person name="Eastwood D.C."/>
            <person name="Martin F."/>
            <person name="Cullen D."/>
            <person name="Grigoriev I.V."/>
            <person name="Hibbett D.S."/>
        </authorList>
    </citation>
    <scope>NUCLEOTIDE SEQUENCE</scope>
    <source>
        <strain evidence="4">FP-58527</strain>
    </source>
</reference>
<dbReference type="InterPro" id="IPR050869">
    <property type="entry name" value="H3K4_H4K5_MeTrfase"/>
</dbReference>
<dbReference type="PANTHER" id="PTHR12197:SF294">
    <property type="entry name" value="POTENTIAL PROTEIN LYSINE METHYLTRANSFERASE SET6"/>
    <property type="match status" value="1"/>
</dbReference>
<dbReference type="EMBL" id="KE504145">
    <property type="protein sequence ID" value="EPT00945.1"/>
    <property type="molecule type" value="Genomic_DNA"/>
</dbReference>
<evidence type="ECO:0000313" key="4">
    <source>
        <dbReference type="Proteomes" id="UP000015241"/>
    </source>
</evidence>
<feature type="region of interest" description="Disordered" evidence="1">
    <location>
        <begin position="302"/>
        <end position="342"/>
    </location>
</feature>
<dbReference type="InterPro" id="IPR001214">
    <property type="entry name" value="SET_dom"/>
</dbReference>
<feature type="region of interest" description="Disordered" evidence="1">
    <location>
        <begin position="79"/>
        <end position="103"/>
    </location>
</feature>